<dbReference type="GO" id="GO:0005829">
    <property type="term" value="C:cytosol"/>
    <property type="evidence" value="ECO:0007669"/>
    <property type="project" value="TreeGrafter"/>
</dbReference>
<keyword evidence="3" id="KW-0805">Transcription regulation</keyword>
<protein>
    <submittedName>
        <fullName evidence="10">Two-component response regulator transcriptional regulatory protein</fullName>
    </submittedName>
</protein>
<dbReference type="SUPFAM" id="SSF52172">
    <property type="entry name" value="CheY-like"/>
    <property type="match status" value="1"/>
</dbReference>
<dbReference type="GO" id="GO:0032993">
    <property type="term" value="C:protein-DNA complex"/>
    <property type="evidence" value="ECO:0007669"/>
    <property type="project" value="TreeGrafter"/>
</dbReference>
<accession>I6ZP94</accession>
<dbReference type="KEGG" id="mro:MROS_0621"/>
<keyword evidence="1 6" id="KW-0597">Phosphoprotein</keyword>
<dbReference type="InterPro" id="IPR001789">
    <property type="entry name" value="Sig_transdc_resp-reg_receiver"/>
</dbReference>
<dbReference type="PANTHER" id="PTHR48111:SF22">
    <property type="entry name" value="REGULATOR OF RPOS"/>
    <property type="match status" value="1"/>
</dbReference>
<dbReference type="CDD" id="cd00383">
    <property type="entry name" value="trans_reg_C"/>
    <property type="match status" value="1"/>
</dbReference>
<evidence type="ECO:0000256" key="6">
    <source>
        <dbReference type="PROSITE-ProRule" id="PRU00169"/>
    </source>
</evidence>
<dbReference type="Gene3D" id="6.10.250.690">
    <property type="match status" value="1"/>
</dbReference>
<dbReference type="GO" id="GO:0000976">
    <property type="term" value="F:transcription cis-regulatory region binding"/>
    <property type="evidence" value="ECO:0007669"/>
    <property type="project" value="TreeGrafter"/>
</dbReference>
<feature type="DNA-binding region" description="OmpR/PhoB-type" evidence="7">
    <location>
        <begin position="123"/>
        <end position="221"/>
    </location>
</feature>
<dbReference type="InterPro" id="IPR001867">
    <property type="entry name" value="OmpR/PhoB-type_DNA-bd"/>
</dbReference>
<evidence type="ECO:0000313" key="11">
    <source>
        <dbReference type="Proteomes" id="UP000009011"/>
    </source>
</evidence>
<evidence type="ECO:0000256" key="7">
    <source>
        <dbReference type="PROSITE-ProRule" id="PRU01091"/>
    </source>
</evidence>
<dbReference type="InterPro" id="IPR039420">
    <property type="entry name" value="WalR-like"/>
</dbReference>
<dbReference type="PROSITE" id="PS51755">
    <property type="entry name" value="OMPR_PHOB"/>
    <property type="match status" value="1"/>
</dbReference>
<keyword evidence="11" id="KW-1185">Reference proteome</keyword>
<dbReference type="InterPro" id="IPR011006">
    <property type="entry name" value="CheY-like_superfamily"/>
</dbReference>
<organism evidence="10 11">
    <name type="scientific">Melioribacter roseus (strain DSM 23840 / JCM 17771 / VKM B-2668 / P3M-2)</name>
    <dbReference type="NCBI Taxonomy" id="1191523"/>
    <lineage>
        <taxon>Bacteria</taxon>
        <taxon>Pseudomonadati</taxon>
        <taxon>Ignavibacteriota</taxon>
        <taxon>Ignavibacteria</taxon>
        <taxon>Ignavibacteriales</taxon>
        <taxon>Melioribacteraceae</taxon>
        <taxon>Melioribacter</taxon>
    </lineage>
</organism>
<evidence type="ECO:0000256" key="2">
    <source>
        <dbReference type="ARBA" id="ARBA00023012"/>
    </source>
</evidence>
<keyword evidence="5" id="KW-0804">Transcription</keyword>
<dbReference type="PANTHER" id="PTHR48111">
    <property type="entry name" value="REGULATOR OF RPOS"/>
    <property type="match status" value="1"/>
</dbReference>
<dbReference type="Gene3D" id="1.10.10.10">
    <property type="entry name" value="Winged helix-like DNA-binding domain superfamily/Winged helix DNA-binding domain"/>
    <property type="match status" value="1"/>
</dbReference>
<sequence length="222" mass="25628">MEILIAEDEKHLAESLKKNFNAEHHSVYLAYDGVETLNAVKKFVFDIILLDWRMPKKNGLEVCKELRKSGIQTPIILLTALNDISNKVEALNAGADDYITKPFSFEEVMARINAVLRRYYSTTTTISFDNFTLNLIDHVLESPKGIIKLSDKEFELLRYFLTHKGLIINKEEICKNVWNIECSPLSNIVEVTVKNLRHKLEEHSPKKYIKTIYGEGYIFFGK</sequence>
<dbReference type="SMART" id="SM00862">
    <property type="entry name" value="Trans_reg_C"/>
    <property type="match status" value="1"/>
</dbReference>
<dbReference type="STRING" id="1191523.MROS_0621"/>
<evidence type="ECO:0000256" key="5">
    <source>
        <dbReference type="ARBA" id="ARBA00023163"/>
    </source>
</evidence>
<gene>
    <name evidence="10" type="ordered locus">MROS_0621</name>
</gene>
<dbReference type="OrthoDB" id="9790442at2"/>
<dbReference type="PROSITE" id="PS50110">
    <property type="entry name" value="RESPONSE_REGULATORY"/>
    <property type="match status" value="1"/>
</dbReference>
<dbReference type="InterPro" id="IPR016032">
    <property type="entry name" value="Sig_transdc_resp-reg_C-effctor"/>
</dbReference>
<evidence type="ECO:0000259" key="8">
    <source>
        <dbReference type="PROSITE" id="PS50110"/>
    </source>
</evidence>
<dbReference type="GO" id="GO:0006355">
    <property type="term" value="P:regulation of DNA-templated transcription"/>
    <property type="evidence" value="ECO:0007669"/>
    <property type="project" value="InterPro"/>
</dbReference>
<dbReference type="InterPro" id="IPR036388">
    <property type="entry name" value="WH-like_DNA-bd_sf"/>
</dbReference>
<keyword evidence="2" id="KW-0902">Two-component regulatory system</keyword>
<dbReference type="Pfam" id="PF00486">
    <property type="entry name" value="Trans_reg_C"/>
    <property type="match status" value="1"/>
</dbReference>
<dbReference type="SMART" id="SM00448">
    <property type="entry name" value="REC"/>
    <property type="match status" value="1"/>
</dbReference>
<evidence type="ECO:0000259" key="9">
    <source>
        <dbReference type="PROSITE" id="PS51755"/>
    </source>
</evidence>
<dbReference type="eggNOG" id="COG0745">
    <property type="taxonomic scope" value="Bacteria"/>
</dbReference>
<dbReference type="Proteomes" id="UP000009011">
    <property type="component" value="Chromosome"/>
</dbReference>
<dbReference type="AlphaFoldDB" id="I6ZP94"/>
<feature type="domain" description="Response regulatory" evidence="8">
    <location>
        <begin position="2"/>
        <end position="116"/>
    </location>
</feature>
<name>I6ZP94_MELRP</name>
<dbReference type="HOGENOM" id="CLU_000445_30_1_10"/>
<dbReference type="SUPFAM" id="SSF46894">
    <property type="entry name" value="C-terminal effector domain of the bipartite response regulators"/>
    <property type="match status" value="1"/>
</dbReference>
<feature type="modified residue" description="4-aspartylphosphate" evidence="6">
    <location>
        <position position="51"/>
    </location>
</feature>
<evidence type="ECO:0000256" key="3">
    <source>
        <dbReference type="ARBA" id="ARBA00023015"/>
    </source>
</evidence>
<dbReference type="EMBL" id="CP003557">
    <property type="protein sequence ID" value="AFN73864.1"/>
    <property type="molecule type" value="Genomic_DNA"/>
</dbReference>
<keyword evidence="4 7" id="KW-0238">DNA-binding</keyword>
<dbReference type="Gene3D" id="3.40.50.2300">
    <property type="match status" value="1"/>
</dbReference>
<dbReference type="GO" id="GO:0000156">
    <property type="term" value="F:phosphorelay response regulator activity"/>
    <property type="evidence" value="ECO:0007669"/>
    <property type="project" value="TreeGrafter"/>
</dbReference>
<proteinExistence type="predicted"/>
<dbReference type="RefSeq" id="WP_014855301.1">
    <property type="nucleotide sequence ID" value="NC_018178.1"/>
</dbReference>
<reference evidence="10 11" key="1">
    <citation type="journal article" date="2013" name="PLoS ONE">
        <title>Genomic analysis of Melioribacter roseus, facultatively anaerobic organotrophic bacterium representing a novel deep lineage within Bacteriodetes/Chlorobi group.</title>
        <authorList>
            <person name="Kadnikov V.V."/>
            <person name="Mardanov A.V."/>
            <person name="Podosokorskaya O.A."/>
            <person name="Gavrilov S.N."/>
            <person name="Kublanov I.V."/>
            <person name="Beletsky A.V."/>
            <person name="Bonch-Osmolovskaya E.A."/>
            <person name="Ravin N.V."/>
        </authorList>
    </citation>
    <scope>NUCLEOTIDE SEQUENCE [LARGE SCALE GENOMIC DNA]</scope>
    <source>
        <strain evidence="11">JCM 17771 / P3M-2</strain>
    </source>
</reference>
<evidence type="ECO:0000256" key="1">
    <source>
        <dbReference type="ARBA" id="ARBA00022553"/>
    </source>
</evidence>
<evidence type="ECO:0000313" key="10">
    <source>
        <dbReference type="EMBL" id="AFN73864.1"/>
    </source>
</evidence>
<dbReference type="CDD" id="cd17574">
    <property type="entry name" value="REC_OmpR"/>
    <property type="match status" value="1"/>
</dbReference>
<dbReference type="Pfam" id="PF00072">
    <property type="entry name" value="Response_reg"/>
    <property type="match status" value="1"/>
</dbReference>
<feature type="domain" description="OmpR/PhoB-type" evidence="9">
    <location>
        <begin position="123"/>
        <end position="221"/>
    </location>
</feature>
<evidence type="ECO:0000256" key="4">
    <source>
        <dbReference type="ARBA" id="ARBA00023125"/>
    </source>
</evidence>